<dbReference type="Gene3D" id="3.40.50.2300">
    <property type="match status" value="1"/>
</dbReference>
<dbReference type="Pfam" id="PF02171">
    <property type="entry name" value="Piwi"/>
    <property type="match status" value="1"/>
</dbReference>
<evidence type="ECO:0000256" key="4">
    <source>
        <dbReference type="ARBA" id="ARBA00022884"/>
    </source>
</evidence>
<dbReference type="InterPro" id="IPR036397">
    <property type="entry name" value="RNaseH_sf"/>
</dbReference>
<dbReference type="SMART" id="SM00949">
    <property type="entry name" value="PAZ"/>
    <property type="match status" value="1"/>
</dbReference>
<name>A0A7R9C8X0_TIMCR</name>
<proteinExistence type="inferred from homology"/>
<dbReference type="Pfam" id="PF23278">
    <property type="entry name" value="Piwi_N"/>
    <property type="match status" value="1"/>
</dbReference>
<keyword evidence="3" id="KW-0963">Cytoplasm</keyword>
<dbReference type="GO" id="GO:0034587">
    <property type="term" value="P:piRNA processing"/>
    <property type="evidence" value="ECO:0007669"/>
    <property type="project" value="UniProtKB-ARBA"/>
</dbReference>
<reference evidence="9" key="1">
    <citation type="submission" date="2020-11" db="EMBL/GenBank/DDBJ databases">
        <authorList>
            <person name="Tran Van P."/>
        </authorList>
    </citation>
    <scope>NUCLEOTIDE SEQUENCE</scope>
</reference>
<dbReference type="Gene3D" id="3.30.420.10">
    <property type="entry name" value="Ribonuclease H-like superfamily/Ribonuclease H"/>
    <property type="match status" value="1"/>
</dbReference>
<accession>A0A7R9C8X0</accession>
<dbReference type="Pfam" id="PF02170">
    <property type="entry name" value="PAZ"/>
    <property type="match status" value="1"/>
</dbReference>
<evidence type="ECO:0000256" key="2">
    <source>
        <dbReference type="ARBA" id="ARBA00022473"/>
    </source>
</evidence>
<keyword evidence="2" id="KW-0217">Developmental protein</keyword>
<keyword evidence="5" id="KW-0943">RNA-mediated gene silencing</keyword>
<organism evidence="9">
    <name type="scientific">Timema cristinae</name>
    <name type="common">Walking stick</name>
    <dbReference type="NCBI Taxonomy" id="61476"/>
    <lineage>
        <taxon>Eukaryota</taxon>
        <taxon>Metazoa</taxon>
        <taxon>Ecdysozoa</taxon>
        <taxon>Arthropoda</taxon>
        <taxon>Hexapoda</taxon>
        <taxon>Insecta</taxon>
        <taxon>Pterygota</taxon>
        <taxon>Neoptera</taxon>
        <taxon>Polyneoptera</taxon>
        <taxon>Phasmatodea</taxon>
        <taxon>Timematodea</taxon>
        <taxon>Timematoidea</taxon>
        <taxon>Timematidae</taxon>
        <taxon>Timema</taxon>
    </lineage>
</organism>
<dbReference type="AlphaFoldDB" id="A0A7R9C8X0"/>
<evidence type="ECO:0000259" key="7">
    <source>
        <dbReference type="PROSITE" id="PS50821"/>
    </source>
</evidence>
<dbReference type="InterPro" id="IPR036085">
    <property type="entry name" value="PAZ_dom_sf"/>
</dbReference>
<dbReference type="InterPro" id="IPR003100">
    <property type="entry name" value="PAZ_dom"/>
</dbReference>
<feature type="domain" description="PAZ" evidence="7">
    <location>
        <begin position="164"/>
        <end position="270"/>
    </location>
</feature>
<dbReference type="GO" id="GO:0003723">
    <property type="term" value="F:RNA binding"/>
    <property type="evidence" value="ECO:0007669"/>
    <property type="project" value="UniProtKB-KW"/>
</dbReference>
<evidence type="ECO:0000256" key="1">
    <source>
        <dbReference type="ARBA" id="ARBA00004496"/>
    </source>
</evidence>
<protein>
    <submittedName>
        <fullName evidence="9">Uncharacterized protein</fullName>
    </submittedName>
</protein>
<evidence type="ECO:0000313" key="9">
    <source>
        <dbReference type="EMBL" id="CAD7392146.1"/>
    </source>
</evidence>
<dbReference type="Gene3D" id="2.170.260.10">
    <property type="entry name" value="paz domain"/>
    <property type="match status" value="1"/>
</dbReference>
<feature type="domain" description="Piwi" evidence="8">
    <location>
        <begin position="435"/>
        <end position="572"/>
    </location>
</feature>
<dbReference type="GO" id="GO:0005737">
    <property type="term" value="C:cytoplasm"/>
    <property type="evidence" value="ECO:0007669"/>
    <property type="project" value="UniProtKB-SubCell"/>
</dbReference>
<gene>
    <name evidence="9" type="ORF">TCEB3V08_LOCUS181</name>
</gene>
<dbReference type="InterPro" id="IPR003165">
    <property type="entry name" value="Piwi"/>
</dbReference>
<dbReference type="SUPFAM" id="SSF53098">
    <property type="entry name" value="Ribonuclease H-like"/>
    <property type="match status" value="1"/>
</dbReference>
<comment type="subcellular location">
    <subcellularLocation>
        <location evidence="1">Cytoplasm</location>
    </subcellularLocation>
</comment>
<dbReference type="EMBL" id="OC316498">
    <property type="protein sequence ID" value="CAD7392146.1"/>
    <property type="molecule type" value="Genomic_DNA"/>
</dbReference>
<keyword evidence="4" id="KW-0694">RNA-binding</keyword>
<evidence type="ECO:0000256" key="5">
    <source>
        <dbReference type="ARBA" id="ARBA00023158"/>
    </source>
</evidence>
<comment type="similarity">
    <text evidence="6">Belongs to the argonaute family. Piwi subfamily.</text>
</comment>
<evidence type="ECO:0000259" key="8">
    <source>
        <dbReference type="PROSITE" id="PS50822"/>
    </source>
</evidence>
<dbReference type="CDD" id="cd02845">
    <property type="entry name" value="PAZ_piwi_like"/>
    <property type="match status" value="1"/>
</dbReference>
<dbReference type="PROSITE" id="PS50821">
    <property type="entry name" value="PAZ"/>
    <property type="match status" value="1"/>
</dbReference>
<dbReference type="SUPFAM" id="SSF101690">
    <property type="entry name" value="PAZ domain"/>
    <property type="match status" value="1"/>
</dbReference>
<dbReference type="PROSITE" id="PS50822">
    <property type="entry name" value="PIWI"/>
    <property type="match status" value="1"/>
</dbReference>
<evidence type="ECO:0000256" key="3">
    <source>
        <dbReference type="ARBA" id="ARBA00022490"/>
    </source>
</evidence>
<dbReference type="InterPro" id="IPR012337">
    <property type="entry name" value="RNaseH-like_sf"/>
</dbReference>
<evidence type="ECO:0000256" key="6">
    <source>
        <dbReference type="ARBA" id="ARBA00038291"/>
    </source>
</evidence>
<dbReference type="PANTHER" id="PTHR22891">
    <property type="entry name" value="EUKARYOTIC TRANSLATION INITIATION FACTOR 2C"/>
    <property type="match status" value="1"/>
</dbReference>
<sequence length="572" mass="65787">MCTYFSALLSLNCSANYISLILEPGKGVYEYEVKFAPVVDAMNIRFQLISSLFGKKRTFDGVVLYLPQKLDEEIKIYNETTKTGQQVTITIIFKRKKRLGECVHLYNVLFKRIMVVLDLIRHGRNHYNPKEAQVIPQYKLEVWPGYVTAVDDFNVKDPACFFTHRREYVSKYPTNFKDELFKAVIGQSVLTRYNNKLYRVDDLMWNKTPADTFEKHGKLTTFAEYYKDQYDLAISDMNQPLLVSRVKSKFKDETREQIVCLVPELCYLTGLTDSMRNDYQLMKSIAMYTRITPNQRQLALQKFINNVNQSQEASQLLLDWGLKLSPTTVKLEGRTLNPEAIMFGKNAKFPGSFQADWGSQCTRNQVLVALNLTNWVVVYVPKDQRVSNDFVSTMKRVGPQMGIMVSDANMVPLRDDRVETFLRALRESITPSTQIVVIICPSARTDRYSAIKKLCCVEKPIASQVINARTLMKQDKIRSVTQKICLQMNCKLGGSLWRVQIPFKNVMVCGVDSYHDTESKGKSWAGFVASLDGDMTRWYSRVAIQLPSQELLDTLVAMLMNAIHRYKEVRKS</sequence>
<dbReference type="FunFam" id="2.170.260.10:FF:000003">
    <property type="entry name" value="Piwi-like RNA-mediated gene silencing 2"/>
    <property type="match status" value="1"/>
</dbReference>